<evidence type="ECO:0008006" key="3">
    <source>
        <dbReference type="Google" id="ProtNLM"/>
    </source>
</evidence>
<dbReference type="Pfam" id="PF16826">
    <property type="entry name" value="DUF5076"/>
    <property type="match status" value="1"/>
</dbReference>
<dbReference type="Proteomes" id="UP001143372">
    <property type="component" value="Unassembled WGS sequence"/>
</dbReference>
<sequence length="77" mass="8543">MLRAWVIDNGLQVSLQRGFDDPGVWGILLTDIARHAARVFETEGVCSEEHALSAMKDMLDAEWDKPTDDDGSLQAVQ</sequence>
<dbReference type="EMBL" id="BSFI01000006">
    <property type="protein sequence ID" value="GLK67489.1"/>
    <property type="molecule type" value="Genomic_DNA"/>
</dbReference>
<evidence type="ECO:0000313" key="1">
    <source>
        <dbReference type="EMBL" id="GLK67489.1"/>
    </source>
</evidence>
<evidence type="ECO:0000313" key="2">
    <source>
        <dbReference type="Proteomes" id="UP001143372"/>
    </source>
</evidence>
<name>A0A9W6J167_9HYPH</name>
<dbReference type="InterPro" id="IPR031796">
    <property type="entry name" value="DUF5076"/>
</dbReference>
<comment type="caution">
    <text evidence="1">The sequence shown here is derived from an EMBL/GenBank/DDBJ whole genome shotgun (WGS) entry which is preliminary data.</text>
</comment>
<organism evidence="1 2">
    <name type="scientific">Hansschlegelia plantiphila</name>
    <dbReference type="NCBI Taxonomy" id="374655"/>
    <lineage>
        <taxon>Bacteria</taxon>
        <taxon>Pseudomonadati</taxon>
        <taxon>Pseudomonadota</taxon>
        <taxon>Alphaproteobacteria</taxon>
        <taxon>Hyphomicrobiales</taxon>
        <taxon>Methylopilaceae</taxon>
        <taxon>Hansschlegelia</taxon>
    </lineage>
</organism>
<accession>A0A9W6J167</accession>
<dbReference type="Gene3D" id="3.30.2370.10">
    <property type="entry name" value="putative pyruvate dehydrogenase"/>
    <property type="match status" value="1"/>
</dbReference>
<dbReference type="AlphaFoldDB" id="A0A9W6J167"/>
<reference evidence="1" key="1">
    <citation type="journal article" date="2014" name="Int. J. Syst. Evol. Microbiol.">
        <title>Complete genome sequence of Corynebacterium casei LMG S-19264T (=DSM 44701T), isolated from a smear-ripened cheese.</title>
        <authorList>
            <consortium name="US DOE Joint Genome Institute (JGI-PGF)"/>
            <person name="Walter F."/>
            <person name="Albersmeier A."/>
            <person name="Kalinowski J."/>
            <person name="Ruckert C."/>
        </authorList>
    </citation>
    <scope>NUCLEOTIDE SEQUENCE</scope>
    <source>
        <strain evidence="1">VKM B-2347</strain>
    </source>
</reference>
<reference evidence="1" key="2">
    <citation type="submission" date="2023-01" db="EMBL/GenBank/DDBJ databases">
        <authorList>
            <person name="Sun Q."/>
            <person name="Evtushenko L."/>
        </authorList>
    </citation>
    <scope>NUCLEOTIDE SEQUENCE</scope>
    <source>
        <strain evidence="1">VKM B-2347</strain>
    </source>
</reference>
<gene>
    <name evidence="1" type="ORF">GCM10008179_11270</name>
</gene>
<keyword evidence="2" id="KW-1185">Reference proteome</keyword>
<protein>
    <recommendedName>
        <fullName evidence="3">DUF5076 domain-containing protein</fullName>
    </recommendedName>
</protein>
<proteinExistence type="predicted"/>